<sequence length="958" mass="109840">MSMSRRTVLRDEGDDLVPMDWNVIHPLTRQRISVNLTKPTNMSKIEFFELLVKTGTTDEFLTIGDDELSLLVAMSNLRRSRMDNLARQEYIDSRAKKRISDPFPGTPELWELSVPARSVSQRALHEWDPEYDEGTGSSLRAHGKHLNDNIVMSEFWGKDDKVHKYKLYIEGGFHVTISAKEPFDDLELMQAKEQVRVMLTDPLLEEELVMQKGMKDTNLELPSTQSALKDGYKLLEWLRVGDQLAKAYDHEVVVKDIIEGVPPPYTMQLLQEFPSPTSTVRYDYEFSPRIREPWMADCHAGVLPTFDMERFSKKVGPVLPVVRYPDLPISAISGDTVELRGKRFHIVFDQMSGVVDKITPLKEKYKLEEVRKKVKVDNVLLTTNYAQPKKPGLKTKYVMGSGRRLVVEMGQKHMVPILYTILLCTSIIPNVQTQFICGDDKHGTLWTMPDHEDCKPVENRGLEMELRVYNKLYSYNMTVYRCYRTVRKDTTMYGFFGPKSHLGYTINQQALNLIDCAGMVHTKSIRNHRLSRVGDNSWSTQFKPDIKYVWCCSEQVTETLNYHLEEVQARVHLINGYAVIVSSDSDVAHCNYNTGNCTSTTSTYIWEKKDVTCDIQKVGQGTFTVITDGHAISYDLQLSIMIGGHVDYCGVIYNTTEQGLLVQEISRKKRDVDAAEKNYILKAANGYTREMGMGLFYSFCNFERMWVNYMTDMAKSNPTRFARTYLNRHDVAAKFVGEALLVWECKQVEITTKYKGHRLNGQCYDMMPVEYEIDRVKKIGFWDSSTNEISPISSTHDCNSVSGYILFEGEWRKYFNDTHYDVVVAIQKMPSNVGAMDAREVSFKNNKLHSVYGPAGSQYREFLVNDLTALSAKHLFGHDVECDEQISTRINGMIHDTAAGIRSALLWPLKAIVLTMVTLVSAYILITRCSCRRCWSCTKQRYNRVVFRKDGEVVEVQE</sequence>
<protein>
    <submittedName>
        <fullName evidence="2">Uncharacterized protein</fullName>
    </submittedName>
</protein>
<accession>A0A1Z2RT25</accession>
<evidence type="ECO:0000313" key="2">
    <source>
        <dbReference type="EMBL" id="ASA47350.1"/>
    </source>
</evidence>
<organism evidence="2">
    <name type="scientific">Hubei chryso-like virus 1</name>
    <dbReference type="NCBI Taxonomy" id="1922855"/>
    <lineage>
        <taxon>Viruses</taxon>
        <taxon>Riboviria</taxon>
        <taxon>Orthornavirae</taxon>
        <taxon>Duplornaviricota</taxon>
        <taxon>Chrymotiviricetes</taxon>
        <taxon>Ghabrivirales</taxon>
        <taxon>Alphatotivirineae</taxon>
        <taxon>Chrysoviridae</taxon>
        <taxon>Alphachrysovirus</taxon>
        <taxon>Alphachrysovirus shuangaoense</taxon>
    </lineage>
</organism>
<dbReference type="Pfam" id="PF24664">
    <property type="entry name" value="Monjiviricetes_fusion"/>
    <property type="match status" value="1"/>
</dbReference>
<proteinExistence type="predicted"/>
<feature type="transmembrane region" description="Helical" evidence="1">
    <location>
        <begin position="905"/>
        <end position="926"/>
    </location>
</feature>
<dbReference type="EMBL" id="MF176282">
    <property type="protein sequence ID" value="ASA47350.1"/>
    <property type="molecule type" value="Viral_cRNA"/>
</dbReference>
<keyword evidence="1" id="KW-1133">Transmembrane helix</keyword>
<keyword evidence="1" id="KW-0472">Membrane</keyword>
<evidence type="ECO:0000256" key="1">
    <source>
        <dbReference type="SAM" id="Phobius"/>
    </source>
</evidence>
<name>A0A1Z2RT25_9VIRU</name>
<keyword evidence="1" id="KW-0812">Transmembrane</keyword>
<reference evidence="2" key="1">
    <citation type="journal article" date="2017" name="J. Virol.">
        <title>High Resolution Meta-Transcriptomics Reveals the Ecological Dynamics of Mosquito-Associated RNA Viruses in Western Australia.</title>
        <authorList>
            <person name="Shi M."/>
            <person name="Neville P."/>
            <person name="Nicholson J."/>
            <person name="Eden J.S."/>
            <person name="Imrie A."/>
            <person name="Holmes E.C."/>
        </authorList>
    </citation>
    <scope>NUCLEOTIDE SEQUENCE</scope>
    <source>
        <strain evidence="2">Mos172X13576</strain>
    </source>
</reference>